<evidence type="ECO:0000256" key="2">
    <source>
        <dbReference type="ARBA" id="ARBA00023015"/>
    </source>
</evidence>
<dbReference type="SUPFAM" id="SSF88946">
    <property type="entry name" value="Sigma2 domain of RNA polymerase sigma factors"/>
    <property type="match status" value="1"/>
</dbReference>
<feature type="domain" description="RNA polymerase sigma-70 region 2" evidence="6">
    <location>
        <begin position="23"/>
        <end position="88"/>
    </location>
</feature>
<dbReference type="AlphaFoldDB" id="A0A090Q3L5"/>
<dbReference type="InterPro" id="IPR013249">
    <property type="entry name" value="RNA_pol_sigma70_r4_t2"/>
</dbReference>
<reference evidence="8" key="1">
    <citation type="journal article" date="2014" name="Genome Announc.">
        <title>Draft Genome Sequences of Marine Flavobacterium Nonlabens Strains NR17, NR24, NR27, NR32, NR33, and Ara13.</title>
        <authorList>
            <person name="Nakanishi M."/>
            <person name="Meirelles P."/>
            <person name="Suzuki R."/>
            <person name="Takatani N."/>
            <person name="Mino S."/>
            <person name="Suda W."/>
            <person name="Oshima K."/>
            <person name="Hattori M."/>
            <person name="Ohkuma M."/>
            <person name="Hosokawa M."/>
            <person name="Miyashita K."/>
            <person name="Thompson F.L."/>
            <person name="Niwa A."/>
            <person name="Sawabe T."/>
            <person name="Sawabe T."/>
        </authorList>
    </citation>
    <scope>NUCLEOTIDE SEQUENCE [LARGE SCALE GENOMIC DNA]</scope>
    <source>
        <strain evidence="8">JCM 19294</strain>
    </source>
</reference>
<dbReference type="Gene3D" id="1.10.10.10">
    <property type="entry name" value="Winged helix-like DNA-binding domain superfamily/Winged helix DNA-binding domain"/>
    <property type="match status" value="1"/>
</dbReference>
<dbReference type="RefSeq" id="WP_235783962.1">
    <property type="nucleotide sequence ID" value="NZ_BBML01000003.1"/>
</dbReference>
<sequence>MFEGPRHDNRTTTMNQTTFVNTFKEVQNKMYFLAKRLLSSSDEAADAVQEVMVKLWEKKDSLSSINNKEAYAMQMTRNYSLDRLKSKQASHLKIVHNNYEYDERNAQEELERRAQVKLVQKMIKELPEQYKTILELRDIKQYDFESIEQIMGMKSTAVRVSLSRARKMLKEKLESHFKADIA</sequence>
<dbReference type="SUPFAM" id="SSF88659">
    <property type="entry name" value="Sigma3 and sigma4 domains of RNA polymerase sigma factors"/>
    <property type="match status" value="1"/>
</dbReference>
<dbReference type="PANTHER" id="PTHR43133">
    <property type="entry name" value="RNA POLYMERASE ECF-TYPE SIGMA FACTO"/>
    <property type="match status" value="1"/>
</dbReference>
<evidence type="ECO:0000313" key="9">
    <source>
        <dbReference type="Proteomes" id="UP000029221"/>
    </source>
</evidence>
<dbReference type="InterPro" id="IPR036388">
    <property type="entry name" value="WH-like_DNA-bd_sf"/>
</dbReference>
<dbReference type="InterPro" id="IPR013325">
    <property type="entry name" value="RNA_pol_sigma_r2"/>
</dbReference>
<dbReference type="InterPro" id="IPR039425">
    <property type="entry name" value="RNA_pol_sigma-70-like"/>
</dbReference>
<evidence type="ECO:0000256" key="3">
    <source>
        <dbReference type="ARBA" id="ARBA00023082"/>
    </source>
</evidence>
<evidence type="ECO:0000256" key="1">
    <source>
        <dbReference type="ARBA" id="ARBA00010641"/>
    </source>
</evidence>
<evidence type="ECO:0000259" key="7">
    <source>
        <dbReference type="Pfam" id="PF08281"/>
    </source>
</evidence>
<keyword evidence="3" id="KW-0731">Sigma factor</keyword>
<comment type="similarity">
    <text evidence="1">Belongs to the sigma-70 factor family. ECF subfamily.</text>
</comment>
<dbReference type="Pfam" id="PF08281">
    <property type="entry name" value="Sigma70_r4_2"/>
    <property type="match status" value="1"/>
</dbReference>
<evidence type="ECO:0000313" key="8">
    <source>
        <dbReference type="EMBL" id="GAK96792.1"/>
    </source>
</evidence>
<proteinExistence type="inferred from homology"/>
<comment type="caution">
    <text evidence="8">The sequence shown here is derived from an EMBL/GenBank/DDBJ whole genome shotgun (WGS) entry which is preliminary data.</text>
</comment>
<accession>A0A090Q3L5</accession>
<organism evidence="8 9">
    <name type="scientific">Nonlabens tegetincola</name>
    <dbReference type="NCBI Taxonomy" id="323273"/>
    <lineage>
        <taxon>Bacteria</taxon>
        <taxon>Pseudomonadati</taxon>
        <taxon>Bacteroidota</taxon>
        <taxon>Flavobacteriia</taxon>
        <taxon>Flavobacteriales</taxon>
        <taxon>Flavobacteriaceae</taxon>
        <taxon>Nonlabens</taxon>
    </lineage>
</organism>
<dbReference type="eggNOG" id="COG1595">
    <property type="taxonomic scope" value="Bacteria"/>
</dbReference>
<protein>
    <submittedName>
        <fullName evidence="8">RNA polymerase ECF-type sigma factor</fullName>
    </submittedName>
</protein>
<dbReference type="STRING" id="319236.BST91_03200"/>
<dbReference type="GO" id="GO:0003677">
    <property type="term" value="F:DNA binding"/>
    <property type="evidence" value="ECO:0007669"/>
    <property type="project" value="UniProtKB-KW"/>
</dbReference>
<dbReference type="GO" id="GO:0006352">
    <property type="term" value="P:DNA-templated transcription initiation"/>
    <property type="evidence" value="ECO:0007669"/>
    <property type="project" value="InterPro"/>
</dbReference>
<name>A0A090Q3L5_9FLAO</name>
<evidence type="ECO:0000259" key="6">
    <source>
        <dbReference type="Pfam" id="PF04542"/>
    </source>
</evidence>
<keyword evidence="4" id="KW-0238">DNA-binding</keyword>
<keyword evidence="5" id="KW-0804">Transcription</keyword>
<dbReference type="EMBL" id="BBML01000003">
    <property type="protein sequence ID" value="GAK96792.1"/>
    <property type="molecule type" value="Genomic_DNA"/>
</dbReference>
<dbReference type="InterPro" id="IPR007627">
    <property type="entry name" value="RNA_pol_sigma70_r2"/>
</dbReference>
<dbReference type="Proteomes" id="UP000029221">
    <property type="component" value="Unassembled WGS sequence"/>
</dbReference>
<dbReference type="Pfam" id="PF04542">
    <property type="entry name" value="Sigma70_r2"/>
    <property type="match status" value="1"/>
</dbReference>
<feature type="domain" description="RNA polymerase sigma factor 70 region 4 type 2" evidence="7">
    <location>
        <begin position="119"/>
        <end position="169"/>
    </location>
</feature>
<evidence type="ECO:0000256" key="5">
    <source>
        <dbReference type="ARBA" id="ARBA00023163"/>
    </source>
</evidence>
<dbReference type="NCBIfam" id="TIGR02937">
    <property type="entry name" value="sigma70-ECF"/>
    <property type="match status" value="1"/>
</dbReference>
<dbReference type="Gene3D" id="1.10.1740.10">
    <property type="match status" value="1"/>
</dbReference>
<keyword evidence="2" id="KW-0805">Transcription regulation</keyword>
<dbReference type="PANTHER" id="PTHR43133:SF8">
    <property type="entry name" value="RNA POLYMERASE SIGMA FACTOR HI_1459-RELATED"/>
    <property type="match status" value="1"/>
</dbReference>
<dbReference type="GO" id="GO:0016987">
    <property type="term" value="F:sigma factor activity"/>
    <property type="evidence" value="ECO:0007669"/>
    <property type="project" value="UniProtKB-KW"/>
</dbReference>
<evidence type="ECO:0000256" key="4">
    <source>
        <dbReference type="ARBA" id="ARBA00023125"/>
    </source>
</evidence>
<dbReference type="InterPro" id="IPR013324">
    <property type="entry name" value="RNA_pol_sigma_r3/r4-like"/>
</dbReference>
<keyword evidence="9" id="KW-1185">Reference proteome</keyword>
<gene>
    <name evidence="8" type="ORF">JCM19294_1101</name>
</gene>
<dbReference type="InterPro" id="IPR014284">
    <property type="entry name" value="RNA_pol_sigma-70_dom"/>
</dbReference>